<evidence type="ECO:0000313" key="3">
    <source>
        <dbReference type="Proteomes" id="UP000706926"/>
    </source>
</evidence>
<evidence type="ECO:0000313" key="2">
    <source>
        <dbReference type="EMBL" id="MBP1893137.1"/>
    </source>
</evidence>
<keyword evidence="3" id="KW-1185">Reference proteome</keyword>
<dbReference type="InterPro" id="IPR051599">
    <property type="entry name" value="Cell_Envelope_Assoc"/>
</dbReference>
<dbReference type="CDD" id="cd06259">
    <property type="entry name" value="YdcF-like"/>
    <property type="match status" value="1"/>
</dbReference>
<feature type="domain" description="DUF218" evidence="1">
    <location>
        <begin position="23"/>
        <end position="132"/>
    </location>
</feature>
<dbReference type="InterPro" id="IPR003848">
    <property type="entry name" value="DUF218"/>
</dbReference>
<dbReference type="EMBL" id="JAGGKI010000005">
    <property type="protein sequence ID" value="MBP1893137.1"/>
    <property type="molecule type" value="Genomic_DNA"/>
</dbReference>
<dbReference type="Proteomes" id="UP000706926">
    <property type="component" value="Unassembled WGS sequence"/>
</dbReference>
<reference evidence="2 3" key="1">
    <citation type="submission" date="2021-03" db="EMBL/GenBank/DDBJ databases">
        <title>Genomic Encyclopedia of Type Strains, Phase IV (KMG-IV): sequencing the most valuable type-strain genomes for metagenomic binning, comparative biology and taxonomic classification.</title>
        <authorList>
            <person name="Goeker M."/>
        </authorList>
    </citation>
    <scope>NUCLEOTIDE SEQUENCE [LARGE SCALE GENOMIC DNA]</scope>
    <source>
        <strain evidence="2 3">DSM 15596</strain>
    </source>
</reference>
<dbReference type="Gene3D" id="3.40.50.620">
    <property type="entry name" value="HUPs"/>
    <property type="match status" value="1"/>
</dbReference>
<dbReference type="InterPro" id="IPR014729">
    <property type="entry name" value="Rossmann-like_a/b/a_fold"/>
</dbReference>
<name>A0ABS4FA75_9BACL</name>
<comment type="caution">
    <text evidence="2">The sequence shown here is derived from an EMBL/GenBank/DDBJ whole genome shotgun (WGS) entry which is preliminary data.</text>
</comment>
<dbReference type="PANTHER" id="PTHR30336">
    <property type="entry name" value="INNER MEMBRANE PROTEIN, PROBABLE PERMEASE"/>
    <property type="match status" value="1"/>
</dbReference>
<gene>
    <name evidence="2" type="ORF">J2Z18_002239</name>
</gene>
<protein>
    <submittedName>
        <fullName evidence="2">Uncharacterized SAM-binding protein YcdF (DUF218 family)</fullName>
    </submittedName>
</protein>
<evidence type="ECO:0000259" key="1">
    <source>
        <dbReference type="Pfam" id="PF02698"/>
    </source>
</evidence>
<organism evidence="2 3">
    <name type="scientific">Paenibacillus lactis</name>
    <dbReference type="NCBI Taxonomy" id="228574"/>
    <lineage>
        <taxon>Bacteria</taxon>
        <taxon>Bacillati</taxon>
        <taxon>Bacillota</taxon>
        <taxon>Bacilli</taxon>
        <taxon>Bacillales</taxon>
        <taxon>Paenibacillaceae</taxon>
        <taxon>Paenibacillus</taxon>
    </lineage>
</organism>
<proteinExistence type="predicted"/>
<dbReference type="PANTHER" id="PTHR30336:SF20">
    <property type="entry name" value="DUF218 DOMAIN-CONTAINING PROTEIN"/>
    <property type="match status" value="1"/>
</dbReference>
<sequence>MMPFPFDCISDFMFFESEVDQSDVILIPGASHPQLMERAAMLFHQGIAPCILPSGGSTPHVETTEWEFLRNVGVSLGVPPESILKEDKAANTFENARLSLEVLQQHGIHPRKVVLVCKNYHARRALLTYQFVFPSETVFYVSPVIDKTGTSKDNWHQDEEKIKYVMNELEKVGKYFRPAIYRLGSSRSNS</sequence>
<dbReference type="Pfam" id="PF02698">
    <property type="entry name" value="DUF218"/>
    <property type="match status" value="1"/>
</dbReference>
<accession>A0ABS4FA75</accession>